<dbReference type="AlphaFoldDB" id="A0A167EQY7"/>
<dbReference type="OrthoDB" id="203440at2759"/>
<dbReference type="Proteomes" id="UP000189580">
    <property type="component" value="Chromosome d"/>
</dbReference>
<dbReference type="RefSeq" id="XP_018736842.1">
    <property type="nucleotide sequence ID" value="XM_018882469.1"/>
</dbReference>
<dbReference type="GO" id="GO:0032040">
    <property type="term" value="C:small-subunit processome"/>
    <property type="evidence" value="ECO:0007669"/>
    <property type="project" value="TreeGrafter"/>
</dbReference>
<keyword evidence="3" id="KW-1185">Reference proteome</keyword>
<dbReference type="PANTHER" id="PTHR13237:SF9">
    <property type="entry name" value="NEUROGUIDIN"/>
    <property type="match status" value="1"/>
</dbReference>
<dbReference type="Pfam" id="PF04000">
    <property type="entry name" value="Sas10_Utp3"/>
    <property type="match status" value="1"/>
</dbReference>
<evidence type="ECO:0000313" key="2">
    <source>
        <dbReference type="EMBL" id="ANB14365.1"/>
    </source>
</evidence>
<proteinExistence type="predicted"/>
<dbReference type="KEGG" id="slb:AWJ20_5336"/>
<dbReference type="PANTHER" id="PTHR13237">
    <property type="entry name" value="SOMETHING ABOUT SILENCING PROTEIN 10-RELATED"/>
    <property type="match status" value="1"/>
</dbReference>
<feature type="compositionally biased region" description="Low complexity" evidence="1">
    <location>
        <begin position="309"/>
        <end position="326"/>
    </location>
</feature>
<sequence>MDALLETINTSITSLTQSIDDGTSFSDESIAKIPEGISLLALKNDTMLSYLHNVILIIAGKLSLASTDDNESEKDVAEIIRKATEASVTQRVVLEKGVKGLETKIAYQIEKVLRAHSKLQQEAEQKQQQLAEDEVNGQADKEEEVDSDSDDDALNFKPNPMALKGANDDSAEGDRRNGIRSKDPAKSSSSTEKYKAPKIAAVTPFSKEQPKGRKQRNSTMEEYIREMSTAPLAEPSVGSTIMDNGRGGERTERDRAKQKEVQNYEEENYTRLQGLSQKQEKRAARQRQRDAFGKSLFGEDWSFLDRKSTNSGVSSSSKRNKQSSSVWERTKKRQRR</sequence>
<dbReference type="GeneID" id="30037566"/>
<dbReference type="InterPro" id="IPR007146">
    <property type="entry name" value="Sas10/Utp3/C1D"/>
</dbReference>
<feature type="region of interest" description="Disordered" evidence="1">
    <location>
        <begin position="303"/>
        <end position="336"/>
    </location>
</feature>
<reference evidence="2 3" key="1">
    <citation type="submission" date="2016-02" db="EMBL/GenBank/DDBJ databases">
        <title>Complete genome sequence and transcriptome regulation of the pentose utilising yeast Sugiyamaella lignohabitans.</title>
        <authorList>
            <person name="Bellasio M."/>
            <person name="Peymann A."/>
            <person name="Valli M."/>
            <person name="Sipitzky M."/>
            <person name="Graf A."/>
            <person name="Sauer M."/>
            <person name="Marx H."/>
            <person name="Mattanovich D."/>
        </authorList>
    </citation>
    <scope>NUCLEOTIDE SEQUENCE [LARGE SCALE GENOMIC DNA]</scope>
    <source>
        <strain evidence="2 3">CBS 10342</strain>
    </source>
</reference>
<feature type="compositionally biased region" description="Basic and acidic residues" evidence="1">
    <location>
        <begin position="172"/>
        <end position="185"/>
    </location>
</feature>
<organism evidence="2 3">
    <name type="scientific">Sugiyamaella lignohabitans</name>
    <dbReference type="NCBI Taxonomy" id="796027"/>
    <lineage>
        <taxon>Eukaryota</taxon>
        <taxon>Fungi</taxon>
        <taxon>Dikarya</taxon>
        <taxon>Ascomycota</taxon>
        <taxon>Saccharomycotina</taxon>
        <taxon>Dipodascomycetes</taxon>
        <taxon>Dipodascales</taxon>
        <taxon>Trichomonascaceae</taxon>
        <taxon>Sugiyamaella</taxon>
    </lineage>
</organism>
<feature type="region of interest" description="Disordered" evidence="1">
    <location>
        <begin position="123"/>
        <end position="289"/>
    </location>
</feature>
<gene>
    <name evidence="2" type="primary">LCP5</name>
    <name evidence="2" type="ORF">AWJ20_5336</name>
</gene>
<evidence type="ECO:0000313" key="3">
    <source>
        <dbReference type="Proteomes" id="UP000189580"/>
    </source>
</evidence>
<feature type="compositionally biased region" description="Basic and acidic residues" evidence="1">
    <location>
        <begin position="278"/>
        <end position="289"/>
    </location>
</feature>
<protein>
    <submittedName>
        <fullName evidence="2">Lcp5p</fullName>
    </submittedName>
</protein>
<evidence type="ECO:0000256" key="1">
    <source>
        <dbReference type="SAM" id="MobiDB-lite"/>
    </source>
</evidence>
<dbReference type="GO" id="GO:0000462">
    <property type="term" value="P:maturation of SSU-rRNA from tricistronic rRNA transcript (SSU-rRNA, 5.8S rRNA, LSU-rRNA)"/>
    <property type="evidence" value="ECO:0007669"/>
    <property type="project" value="TreeGrafter"/>
</dbReference>
<feature type="compositionally biased region" description="Basic and acidic residues" evidence="1">
    <location>
        <begin position="246"/>
        <end position="262"/>
    </location>
</feature>
<name>A0A167EQY7_9ASCO</name>
<dbReference type="EMBL" id="CP014502">
    <property type="protein sequence ID" value="ANB14365.1"/>
    <property type="molecule type" value="Genomic_DNA"/>
</dbReference>
<accession>A0A167EQY7</accession>
<feature type="compositionally biased region" description="Acidic residues" evidence="1">
    <location>
        <begin position="131"/>
        <end position="153"/>
    </location>
</feature>